<dbReference type="RefSeq" id="WP_012899321.1">
    <property type="nucleotide sequence ID" value="NC_013665.1"/>
</dbReference>
<dbReference type="Proteomes" id="UP000001882">
    <property type="component" value="Chromosome"/>
</dbReference>
<reference evidence="1 2" key="2">
    <citation type="journal article" date="2008" name="Int. J. Syst. Evol. Microbiol.">
        <title>Methanocella paludicola gen. nov., sp. nov., a methane-producing archaeon, the first isolate of the lineage 'Rice Cluster I', and proposal of the new archaeal order Methanocellales ord. nov.</title>
        <authorList>
            <person name="Sakai S."/>
            <person name="Imachi H."/>
            <person name="Hanada S."/>
            <person name="Ohashi A."/>
            <person name="Harada H."/>
            <person name="Kamagata Y."/>
        </authorList>
    </citation>
    <scope>NUCLEOTIDE SEQUENCE [LARGE SCALE GENOMIC DNA]</scope>
    <source>
        <strain evidence="2">DSM 17711 / JCM 13418 / NBRC 101707 / SANAE</strain>
    </source>
</reference>
<dbReference type="InterPro" id="IPR054383">
    <property type="entry name" value="PspAB-like"/>
</dbReference>
<reference evidence="1 2" key="1">
    <citation type="journal article" date="2007" name="Appl. Environ. Microbiol.">
        <title>Isolation of key methanogens for global methane emission from rice paddy fields: a novel isolate affiliated with the clone cluster rice cluster I.</title>
        <authorList>
            <person name="Sakai S."/>
            <person name="Imachi H."/>
            <person name="Sekiguchi Y."/>
            <person name="Ohashi A."/>
            <person name="Harada H."/>
            <person name="Kamagata Y."/>
        </authorList>
    </citation>
    <scope>NUCLEOTIDE SEQUENCE [LARGE SCALE GENOMIC DNA]</scope>
    <source>
        <strain evidence="2">DSM 17711 / JCM 13418 / NBRC 101707 / SANAE</strain>
    </source>
</reference>
<dbReference type="Pfam" id="PF22742">
    <property type="entry name" value="PspAB"/>
    <property type="match status" value="1"/>
</dbReference>
<protein>
    <submittedName>
        <fullName evidence="1">Uncharacterized protein</fullName>
    </submittedName>
</protein>
<dbReference type="GeneID" id="8680632"/>
<evidence type="ECO:0000313" key="1">
    <source>
        <dbReference type="EMBL" id="BAI60641.1"/>
    </source>
</evidence>
<reference evidence="2" key="3">
    <citation type="journal article" date="2011" name="PLoS ONE">
        <title>Genome sequence of a mesophilic hydrogenotrophic methanogen Methanocella paludicola, the first cultivated representative of the order Methanocellales.</title>
        <authorList>
            <person name="Sakai S."/>
            <person name="Takaki Y."/>
            <person name="Shimamura S."/>
            <person name="Sekine M."/>
            <person name="Tajima T."/>
            <person name="Kosugi H."/>
            <person name="Ichikawa N."/>
            <person name="Tasumi E."/>
            <person name="Hiraki A.T."/>
            <person name="Shimizu A."/>
            <person name="Kato Y."/>
            <person name="Nishiko R."/>
            <person name="Mori K."/>
            <person name="Fujita N."/>
            <person name="Imachi H."/>
            <person name="Takai K."/>
        </authorList>
    </citation>
    <scope>NUCLEOTIDE SEQUENCE [LARGE SCALE GENOMIC DNA]</scope>
    <source>
        <strain evidence="2">DSM 17711 / JCM 13418 / NBRC 101707 / SANAE</strain>
    </source>
</reference>
<organism evidence="1 2">
    <name type="scientific">Methanocella paludicola (strain DSM 17711 / JCM 13418 / NBRC 101707 / SANAE)</name>
    <dbReference type="NCBI Taxonomy" id="304371"/>
    <lineage>
        <taxon>Archaea</taxon>
        <taxon>Methanobacteriati</taxon>
        <taxon>Methanobacteriota</taxon>
        <taxon>Stenosarchaea group</taxon>
        <taxon>Methanomicrobia</taxon>
        <taxon>Methanocellales</taxon>
        <taxon>Methanocellaceae</taxon>
        <taxon>Methanocella</taxon>
    </lineage>
</organism>
<proteinExistence type="predicted"/>
<dbReference type="eggNOG" id="arCOG04740">
    <property type="taxonomic scope" value="Archaea"/>
</dbReference>
<dbReference type="InParanoid" id="D1YW19"/>
<accession>D1YW19</accession>
<gene>
    <name evidence="1" type="ordered locus">MCP_0569</name>
</gene>
<keyword evidence="2" id="KW-1185">Reference proteome</keyword>
<dbReference type="AlphaFoldDB" id="D1YW19"/>
<name>D1YW19_METPS</name>
<sequence>MGLLDFFRPRSLPPPKIDDLFKLTPAAVTMGQLRVEPTGMAGMCFRSIGGVTFEDMKSGILKVLENSAFLARFSVLTDQFGFTWVVIDSDTLADAVSNVYMASQLLIEGGFSDHITAAIFRFEQGDLPVYWVYNYRRAAFYPFAPRGNERDMQLEYRLRLLVMDELPVDSLDYWFPIWGIPF</sequence>
<dbReference type="EMBL" id="AP011532">
    <property type="protein sequence ID" value="BAI60641.1"/>
    <property type="molecule type" value="Genomic_DNA"/>
</dbReference>
<evidence type="ECO:0000313" key="2">
    <source>
        <dbReference type="Proteomes" id="UP000001882"/>
    </source>
</evidence>
<dbReference type="STRING" id="304371.MCP_0569"/>
<dbReference type="KEGG" id="mpd:MCP_0569"/>